<gene>
    <name evidence="2" type="ORF">PVAP13_1NG400900</name>
</gene>
<reference evidence="2" key="1">
    <citation type="submission" date="2020-05" db="EMBL/GenBank/DDBJ databases">
        <title>WGS assembly of Panicum virgatum.</title>
        <authorList>
            <person name="Lovell J.T."/>
            <person name="Jenkins J."/>
            <person name="Shu S."/>
            <person name="Juenger T.E."/>
            <person name="Schmutz J."/>
        </authorList>
    </citation>
    <scope>NUCLEOTIDE SEQUENCE</scope>
    <source>
        <strain evidence="2">AP13</strain>
    </source>
</reference>
<organism evidence="2 3">
    <name type="scientific">Panicum virgatum</name>
    <name type="common">Blackwell switchgrass</name>
    <dbReference type="NCBI Taxonomy" id="38727"/>
    <lineage>
        <taxon>Eukaryota</taxon>
        <taxon>Viridiplantae</taxon>
        <taxon>Streptophyta</taxon>
        <taxon>Embryophyta</taxon>
        <taxon>Tracheophyta</taxon>
        <taxon>Spermatophyta</taxon>
        <taxon>Magnoliopsida</taxon>
        <taxon>Liliopsida</taxon>
        <taxon>Poales</taxon>
        <taxon>Poaceae</taxon>
        <taxon>PACMAD clade</taxon>
        <taxon>Panicoideae</taxon>
        <taxon>Panicodae</taxon>
        <taxon>Paniceae</taxon>
        <taxon>Panicinae</taxon>
        <taxon>Panicum</taxon>
        <taxon>Panicum sect. Hiantes</taxon>
    </lineage>
</organism>
<feature type="chain" id="PRO_5035896672" description="Secreted protein" evidence="1">
    <location>
        <begin position="25"/>
        <end position="81"/>
    </location>
</feature>
<proteinExistence type="predicted"/>
<sequence length="81" mass="8878">MRDKAPSMGAWIMMLVAAVQISTSCSSLHHWPVARKKISARNLGCQGTSTNKAYVRTTKGAEPHSSMPRYNSTRAVCHCSQ</sequence>
<evidence type="ECO:0000256" key="1">
    <source>
        <dbReference type="SAM" id="SignalP"/>
    </source>
</evidence>
<feature type="signal peptide" evidence="1">
    <location>
        <begin position="1"/>
        <end position="24"/>
    </location>
</feature>
<evidence type="ECO:0000313" key="3">
    <source>
        <dbReference type="Proteomes" id="UP000823388"/>
    </source>
</evidence>
<evidence type="ECO:0000313" key="2">
    <source>
        <dbReference type="EMBL" id="KAG2653696.1"/>
    </source>
</evidence>
<name>A0A8T0X740_PANVG</name>
<accession>A0A8T0X740</accession>
<dbReference type="Proteomes" id="UP000823388">
    <property type="component" value="Chromosome 1N"/>
</dbReference>
<evidence type="ECO:0008006" key="4">
    <source>
        <dbReference type="Google" id="ProtNLM"/>
    </source>
</evidence>
<keyword evidence="3" id="KW-1185">Reference proteome</keyword>
<dbReference type="AlphaFoldDB" id="A0A8T0X740"/>
<protein>
    <recommendedName>
        <fullName evidence="4">Secreted protein</fullName>
    </recommendedName>
</protein>
<comment type="caution">
    <text evidence="2">The sequence shown here is derived from an EMBL/GenBank/DDBJ whole genome shotgun (WGS) entry which is preliminary data.</text>
</comment>
<dbReference type="EMBL" id="CM029038">
    <property type="protein sequence ID" value="KAG2653696.1"/>
    <property type="molecule type" value="Genomic_DNA"/>
</dbReference>
<dbReference type="PROSITE" id="PS51257">
    <property type="entry name" value="PROKAR_LIPOPROTEIN"/>
    <property type="match status" value="1"/>
</dbReference>
<keyword evidence="1" id="KW-0732">Signal</keyword>